<feature type="region of interest" description="Disordered" evidence="1">
    <location>
        <begin position="59"/>
        <end position="81"/>
    </location>
</feature>
<accession>A0AAV4QNF0</accession>
<dbReference type="AlphaFoldDB" id="A0AAV4QNF0"/>
<keyword evidence="3" id="KW-1185">Reference proteome</keyword>
<sequence>MPDTYETALPVNNILDNLKDHIIANGGNDNFVSNQELNLTSAKVVFNWLEKLFKDSMTDTEGPQFKTDAEKRDAELKAKSI</sequence>
<evidence type="ECO:0000313" key="3">
    <source>
        <dbReference type="Proteomes" id="UP001054945"/>
    </source>
</evidence>
<reference evidence="2 3" key="1">
    <citation type="submission" date="2021-06" db="EMBL/GenBank/DDBJ databases">
        <title>Caerostris extrusa draft genome.</title>
        <authorList>
            <person name="Kono N."/>
            <person name="Arakawa K."/>
        </authorList>
    </citation>
    <scope>NUCLEOTIDE SEQUENCE [LARGE SCALE GENOMIC DNA]</scope>
</reference>
<gene>
    <name evidence="2" type="ORF">CEXT_486981</name>
</gene>
<protein>
    <submittedName>
        <fullName evidence="2">Uncharacterized protein</fullName>
    </submittedName>
</protein>
<dbReference type="EMBL" id="BPLR01006561">
    <property type="protein sequence ID" value="GIY10777.1"/>
    <property type="molecule type" value="Genomic_DNA"/>
</dbReference>
<evidence type="ECO:0000256" key="1">
    <source>
        <dbReference type="SAM" id="MobiDB-lite"/>
    </source>
</evidence>
<dbReference type="Proteomes" id="UP001054945">
    <property type="component" value="Unassembled WGS sequence"/>
</dbReference>
<feature type="compositionally biased region" description="Basic and acidic residues" evidence="1">
    <location>
        <begin position="67"/>
        <end position="81"/>
    </location>
</feature>
<name>A0AAV4QNF0_CAEEX</name>
<organism evidence="2 3">
    <name type="scientific">Caerostris extrusa</name>
    <name type="common">Bark spider</name>
    <name type="synonym">Caerostris bankana</name>
    <dbReference type="NCBI Taxonomy" id="172846"/>
    <lineage>
        <taxon>Eukaryota</taxon>
        <taxon>Metazoa</taxon>
        <taxon>Ecdysozoa</taxon>
        <taxon>Arthropoda</taxon>
        <taxon>Chelicerata</taxon>
        <taxon>Arachnida</taxon>
        <taxon>Araneae</taxon>
        <taxon>Araneomorphae</taxon>
        <taxon>Entelegynae</taxon>
        <taxon>Araneoidea</taxon>
        <taxon>Araneidae</taxon>
        <taxon>Caerostris</taxon>
    </lineage>
</organism>
<evidence type="ECO:0000313" key="2">
    <source>
        <dbReference type="EMBL" id="GIY10777.1"/>
    </source>
</evidence>
<comment type="caution">
    <text evidence="2">The sequence shown here is derived from an EMBL/GenBank/DDBJ whole genome shotgun (WGS) entry which is preliminary data.</text>
</comment>
<proteinExistence type="predicted"/>